<keyword evidence="3" id="KW-0862">Zinc</keyword>
<dbReference type="Gene3D" id="4.10.240.10">
    <property type="entry name" value="Zn(2)-C6 fungal-type DNA-binding domain"/>
    <property type="match status" value="1"/>
</dbReference>
<dbReference type="AlphaFoldDB" id="A0A2A9P1V2"/>
<evidence type="ECO:0000256" key="8">
    <source>
        <dbReference type="SAM" id="Coils"/>
    </source>
</evidence>
<organism evidence="10 11">
    <name type="scientific">Ophiocordyceps unilateralis</name>
    <name type="common">Zombie-ant fungus</name>
    <name type="synonym">Torrubia unilateralis</name>
    <dbReference type="NCBI Taxonomy" id="268505"/>
    <lineage>
        <taxon>Eukaryota</taxon>
        <taxon>Fungi</taxon>
        <taxon>Dikarya</taxon>
        <taxon>Ascomycota</taxon>
        <taxon>Pezizomycotina</taxon>
        <taxon>Sordariomycetes</taxon>
        <taxon>Hypocreomycetidae</taxon>
        <taxon>Hypocreales</taxon>
        <taxon>Ophiocordycipitaceae</taxon>
        <taxon>Ophiocordyceps</taxon>
    </lineage>
</organism>
<dbReference type="SUPFAM" id="SSF57701">
    <property type="entry name" value="Zn2/Cys6 DNA-binding domain"/>
    <property type="match status" value="1"/>
</dbReference>
<keyword evidence="11" id="KW-1185">Reference proteome</keyword>
<dbReference type="PANTHER" id="PTHR31313:SF4">
    <property type="entry name" value="CONIDIAL DEVELOPMENT PROTEIN FLUFFY"/>
    <property type="match status" value="1"/>
</dbReference>
<dbReference type="EMBL" id="LAZP02000906">
    <property type="protein sequence ID" value="PFH55459.1"/>
    <property type="molecule type" value="Genomic_DNA"/>
</dbReference>
<protein>
    <recommendedName>
        <fullName evidence="9">Zn(2)-C6 fungal-type domain-containing protein</fullName>
    </recommendedName>
</protein>
<dbReference type="InterPro" id="IPR051615">
    <property type="entry name" value="Transcr_Regulatory_Elem"/>
</dbReference>
<evidence type="ECO:0000256" key="7">
    <source>
        <dbReference type="ARBA" id="ARBA00023242"/>
    </source>
</evidence>
<dbReference type="GO" id="GO:0006351">
    <property type="term" value="P:DNA-templated transcription"/>
    <property type="evidence" value="ECO:0007669"/>
    <property type="project" value="InterPro"/>
</dbReference>
<comment type="caution">
    <text evidence="10">The sequence shown here is derived from an EMBL/GenBank/DDBJ whole genome shotgun (WGS) entry which is preliminary data.</text>
</comment>
<dbReference type="Pfam" id="PF04082">
    <property type="entry name" value="Fungal_trans"/>
    <property type="match status" value="1"/>
</dbReference>
<dbReference type="SMART" id="SM00066">
    <property type="entry name" value="GAL4"/>
    <property type="match status" value="1"/>
</dbReference>
<dbReference type="Proteomes" id="UP000037136">
    <property type="component" value="Unassembled WGS sequence"/>
</dbReference>
<dbReference type="CDD" id="cd00067">
    <property type="entry name" value="GAL4"/>
    <property type="match status" value="1"/>
</dbReference>
<proteinExistence type="predicted"/>
<dbReference type="OrthoDB" id="5239226at2759"/>
<evidence type="ECO:0000256" key="5">
    <source>
        <dbReference type="ARBA" id="ARBA00023125"/>
    </source>
</evidence>
<feature type="domain" description="Zn(2)-C6 fungal-type" evidence="9">
    <location>
        <begin position="30"/>
        <end position="59"/>
    </location>
</feature>
<evidence type="ECO:0000256" key="6">
    <source>
        <dbReference type="ARBA" id="ARBA00023163"/>
    </source>
</evidence>
<dbReference type="GO" id="GO:0003677">
    <property type="term" value="F:DNA binding"/>
    <property type="evidence" value="ECO:0007669"/>
    <property type="project" value="UniProtKB-KW"/>
</dbReference>
<dbReference type="PROSITE" id="PS00463">
    <property type="entry name" value="ZN2_CY6_FUNGAL_1"/>
    <property type="match status" value="1"/>
</dbReference>
<gene>
    <name evidence="10" type="ORF">XA68_18274</name>
</gene>
<keyword evidence="7" id="KW-0539">Nucleus</keyword>
<dbReference type="InterPro" id="IPR007219">
    <property type="entry name" value="XnlR_reg_dom"/>
</dbReference>
<evidence type="ECO:0000259" key="9">
    <source>
        <dbReference type="PROSITE" id="PS50048"/>
    </source>
</evidence>
<dbReference type="GO" id="GO:0005634">
    <property type="term" value="C:nucleus"/>
    <property type="evidence" value="ECO:0007669"/>
    <property type="project" value="UniProtKB-SubCell"/>
</dbReference>
<keyword evidence="4" id="KW-0805">Transcription regulation</keyword>
<dbReference type="InterPro" id="IPR001138">
    <property type="entry name" value="Zn2Cys6_DnaBD"/>
</dbReference>
<evidence type="ECO:0000256" key="1">
    <source>
        <dbReference type="ARBA" id="ARBA00004123"/>
    </source>
</evidence>
<dbReference type="GO" id="GO:0008270">
    <property type="term" value="F:zinc ion binding"/>
    <property type="evidence" value="ECO:0007669"/>
    <property type="project" value="InterPro"/>
</dbReference>
<keyword evidence="2" id="KW-0479">Metal-binding</keyword>
<evidence type="ECO:0000313" key="10">
    <source>
        <dbReference type="EMBL" id="PFH55459.1"/>
    </source>
</evidence>
<reference evidence="10 11" key="1">
    <citation type="journal article" date="2015" name="BMC Genomics">
        <title>Gene expression during zombie ant biting behavior reflects the complexity underlying fungal parasitic behavioral manipulation.</title>
        <authorList>
            <person name="de Bekker C."/>
            <person name="Ohm R.A."/>
            <person name="Loreto R.G."/>
            <person name="Sebastian A."/>
            <person name="Albert I."/>
            <person name="Merrow M."/>
            <person name="Brachmann A."/>
            <person name="Hughes D.P."/>
        </authorList>
    </citation>
    <scope>NUCLEOTIDE SEQUENCE [LARGE SCALE GENOMIC DNA]</scope>
    <source>
        <strain evidence="10 11">SC16a</strain>
    </source>
</reference>
<dbReference type="PROSITE" id="PS50048">
    <property type="entry name" value="ZN2_CY6_FUNGAL_2"/>
    <property type="match status" value="1"/>
</dbReference>
<sequence length="593" mass="66404">MSTILPATCSTVCNRRRQMKMPRRVQIRMACQRCRHKRAKCDGRAPCKRCNEAGELCFYDSNQRETKDELRAEIKRLKRRNEENDRILQAVFTTGGVEASDATTIHNPEGWSKQDDVVVVQPRDEVGDPAVCARCQARLPMTPVSSPAGSAGSEMSVSLWSPLSLDGAHNSHMDMWTRTQWSVAAVRKLLDDLHTWDYFPYCLLQRDLFLRDYHSGSTRFCSSALVYALLSMAMRVVNENGKDVESPGPDWSGSKAFFDEAEAMIRTIETPGSLPDVQALGILSLYRASCGDDDGAQELADLFATNAADLCAQGEPGTTDEKGEEYLKAQAMTYCGAVSLTRLLRLTTVRLPGLAAPYNLPDEFIVLDITIDDDETSVTAPDFLDNRTLQLLPMKLFQLTEWVYKLLSTSASKDGRFNTRGLFAVYTKCLNWYESIFSLKTEGSDTPFVLFTHIYYQYCLLSLFRPFAHLSLSDSDIQPQEIYLQAAKSIIELAKSYRNMFSLRRVCSFIPCFVYAVGVAGLPTPFSCDGAAPLNAQPRSSRRTTVDGDRVQPRRDFSRVSTVEETILAQVAELQAQMGWPKPTNSGDRQSRL</sequence>
<dbReference type="InterPro" id="IPR036864">
    <property type="entry name" value="Zn2-C6_fun-type_DNA-bd_sf"/>
</dbReference>
<feature type="coiled-coil region" evidence="8">
    <location>
        <begin position="60"/>
        <end position="87"/>
    </location>
</feature>
<keyword evidence="5" id="KW-0238">DNA-binding</keyword>
<dbReference type="Pfam" id="PF00172">
    <property type="entry name" value="Zn_clus"/>
    <property type="match status" value="1"/>
</dbReference>
<evidence type="ECO:0000256" key="3">
    <source>
        <dbReference type="ARBA" id="ARBA00022833"/>
    </source>
</evidence>
<keyword evidence="6" id="KW-0804">Transcription</keyword>
<keyword evidence="8" id="KW-0175">Coiled coil</keyword>
<dbReference type="PANTHER" id="PTHR31313">
    <property type="entry name" value="TY1 ENHANCER ACTIVATOR"/>
    <property type="match status" value="1"/>
</dbReference>
<dbReference type="CDD" id="cd12148">
    <property type="entry name" value="fungal_TF_MHR"/>
    <property type="match status" value="1"/>
</dbReference>
<reference evidence="10 11" key="2">
    <citation type="journal article" date="2017" name="Sci. Rep.">
        <title>Ant-infecting Ophiocordyceps genomes reveal a high diversity of potential behavioral manipulation genes and a possible major role for enterotoxins.</title>
        <authorList>
            <person name="de Bekker C."/>
            <person name="Ohm R.A."/>
            <person name="Evans H.C."/>
            <person name="Brachmann A."/>
            <person name="Hughes D.P."/>
        </authorList>
    </citation>
    <scope>NUCLEOTIDE SEQUENCE [LARGE SCALE GENOMIC DNA]</scope>
    <source>
        <strain evidence="10 11">SC16a</strain>
    </source>
</reference>
<evidence type="ECO:0000256" key="2">
    <source>
        <dbReference type="ARBA" id="ARBA00022723"/>
    </source>
</evidence>
<dbReference type="GO" id="GO:0000981">
    <property type="term" value="F:DNA-binding transcription factor activity, RNA polymerase II-specific"/>
    <property type="evidence" value="ECO:0007669"/>
    <property type="project" value="InterPro"/>
</dbReference>
<evidence type="ECO:0000313" key="11">
    <source>
        <dbReference type="Proteomes" id="UP000037136"/>
    </source>
</evidence>
<dbReference type="STRING" id="268505.A0A2A9P1V2"/>
<accession>A0A2A9P1V2</accession>
<evidence type="ECO:0000256" key="4">
    <source>
        <dbReference type="ARBA" id="ARBA00023015"/>
    </source>
</evidence>
<comment type="subcellular location">
    <subcellularLocation>
        <location evidence="1">Nucleus</location>
    </subcellularLocation>
</comment>
<name>A0A2A9P1V2_OPHUN</name>